<comment type="caution">
    <text evidence="2">The sequence shown here is derived from an EMBL/GenBank/DDBJ whole genome shotgun (WGS) entry which is preliminary data.</text>
</comment>
<dbReference type="EMBL" id="VDCQ01000072">
    <property type="protein sequence ID" value="TNJ61617.1"/>
    <property type="molecule type" value="Genomic_DNA"/>
</dbReference>
<dbReference type="PANTHER" id="PTHR43664:SF1">
    <property type="entry name" value="BETA-METHYLMALYL-COA DEHYDRATASE"/>
    <property type="match status" value="1"/>
</dbReference>
<dbReference type="AlphaFoldDB" id="A0A5C4T0P9"/>
<dbReference type="Gene3D" id="3.10.129.10">
    <property type="entry name" value="Hotdog Thioesterase"/>
    <property type="match status" value="1"/>
</dbReference>
<dbReference type="InterPro" id="IPR002539">
    <property type="entry name" value="MaoC-like_dom"/>
</dbReference>
<dbReference type="OrthoDB" id="9801625at2"/>
<dbReference type="PANTHER" id="PTHR43664">
    <property type="entry name" value="MONOAMINE OXIDASE-RELATED"/>
    <property type="match status" value="1"/>
</dbReference>
<dbReference type="Proteomes" id="UP000307943">
    <property type="component" value="Unassembled WGS sequence"/>
</dbReference>
<protein>
    <submittedName>
        <fullName evidence="2">MaoC family dehydratase</fullName>
    </submittedName>
</protein>
<reference evidence="2 3" key="1">
    <citation type="submission" date="2019-05" db="EMBL/GenBank/DDBJ databases">
        <title>We sequenced the genome of Paenibacillus hemerocallicola KCTC 33185 for further insight into its adaptation and study the phylogeny of Paenibacillus.</title>
        <authorList>
            <person name="Narsing Rao M.P."/>
        </authorList>
    </citation>
    <scope>NUCLEOTIDE SEQUENCE [LARGE SCALE GENOMIC DNA]</scope>
    <source>
        <strain evidence="2 3">KCTC 33185</strain>
    </source>
</reference>
<dbReference type="InterPro" id="IPR029069">
    <property type="entry name" value="HotDog_dom_sf"/>
</dbReference>
<keyword evidence="3" id="KW-1185">Reference proteome</keyword>
<dbReference type="SUPFAM" id="SSF54637">
    <property type="entry name" value="Thioesterase/thiol ester dehydrase-isomerase"/>
    <property type="match status" value="1"/>
</dbReference>
<evidence type="ECO:0000313" key="2">
    <source>
        <dbReference type="EMBL" id="TNJ61617.1"/>
    </source>
</evidence>
<dbReference type="RefSeq" id="WP_139606702.1">
    <property type="nucleotide sequence ID" value="NZ_VDCQ01000072.1"/>
</dbReference>
<feature type="domain" description="MaoC-like" evidence="1">
    <location>
        <begin position="17"/>
        <end position="132"/>
    </location>
</feature>
<evidence type="ECO:0000313" key="3">
    <source>
        <dbReference type="Proteomes" id="UP000307943"/>
    </source>
</evidence>
<sequence>MAEIHTPYGRVFEDFEVGDVIRHWPGRTITQADDLLFSLLSLNQHPLHIDAHYASQTSFGQNVVNGTLVFSISVGLTVNDISGAAIANLEYENVAHLLPTFHGDTLYARTEILSKTESKSKEDRGVVYVETIASNQRNEDVLRFRRRLMVPKRAFAIRPHTHTRPK</sequence>
<organism evidence="2 3">
    <name type="scientific">Paenibacillus hemerocallicola</name>
    <dbReference type="NCBI Taxonomy" id="1172614"/>
    <lineage>
        <taxon>Bacteria</taxon>
        <taxon>Bacillati</taxon>
        <taxon>Bacillota</taxon>
        <taxon>Bacilli</taxon>
        <taxon>Bacillales</taxon>
        <taxon>Paenibacillaceae</taxon>
        <taxon>Paenibacillus</taxon>
    </lineage>
</organism>
<dbReference type="Pfam" id="PF01575">
    <property type="entry name" value="MaoC_dehydratas"/>
    <property type="match status" value="1"/>
</dbReference>
<proteinExistence type="predicted"/>
<dbReference type="CDD" id="cd03451">
    <property type="entry name" value="FkbR2"/>
    <property type="match status" value="1"/>
</dbReference>
<accession>A0A5C4T0P9</accession>
<dbReference type="InterPro" id="IPR052342">
    <property type="entry name" value="MCH/BMMD"/>
</dbReference>
<gene>
    <name evidence="2" type="ORF">FE784_33980</name>
</gene>
<evidence type="ECO:0000259" key="1">
    <source>
        <dbReference type="Pfam" id="PF01575"/>
    </source>
</evidence>
<name>A0A5C4T0P9_9BACL</name>